<dbReference type="PANTHER" id="PTHR42973">
    <property type="entry name" value="BINDING OXIDOREDUCTASE, PUTATIVE (AFU_ORTHOLOGUE AFUA_1G17690)-RELATED"/>
    <property type="match status" value="1"/>
</dbReference>
<dbReference type="InterPro" id="IPR016166">
    <property type="entry name" value="FAD-bd_PCMH"/>
</dbReference>
<dbReference type="Pfam" id="PF08031">
    <property type="entry name" value="BBE"/>
    <property type="match status" value="1"/>
</dbReference>
<dbReference type="InterPro" id="IPR050416">
    <property type="entry name" value="FAD-linked_Oxidoreductase"/>
</dbReference>
<dbReference type="PROSITE" id="PS51387">
    <property type="entry name" value="FAD_PCMH"/>
    <property type="match status" value="1"/>
</dbReference>
<keyword evidence="9" id="KW-1185">Reference proteome</keyword>
<evidence type="ECO:0000256" key="3">
    <source>
        <dbReference type="ARBA" id="ARBA00022630"/>
    </source>
</evidence>
<feature type="compositionally biased region" description="Polar residues" evidence="6">
    <location>
        <begin position="1"/>
        <end position="10"/>
    </location>
</feature>
<dbReference type="EMBL" id="CP099426">
    <property type="protein sequence ID" value="USW56756.1"/>
    <property type="molecule type" value="Genomic_DNA"/>
</dbReference>
<evidence type="ECO:0000313" key="8">
    <source>
        <dbReference type="EMBL" id="USW56756.1"/>
    </source>
</evidence>
<feature type="compositionally biased region" description="Basic residues" evidence="6">
    <location>
        <begin position="55"/>
        <end position="69"/>
    </location>
</feature>
<keyword evidence="5" id="KW-0560">Oxidoreductase</keyword>
<feature type="compositionally biased region" description="Basic and acidic residues" evidence="6">
    <location>
        <begin position="26"/>
        <end position="35"/>
    </location>
</feature>
<sequence>MAESGSTQPRSVLARLEQKLNAPEVPTRHKPDNSGHDVQQGEASTSTVGLSATQRKNRGRKAAAKKRKAAAKEEAIEGMADGMTGKPTSPKWQSNLKLFDDVDDLAGSSKQILYGQHRIHEDGQWEWKLADYPDDEREQQTIHDTKTHGTNPALLASSPTALFAPGNALSHERALHRRDRKDSKTTQSSPNKVFQRTPSRIPAPSSKVMNTSLYRRREHTRRGIRNEHDLAHPVASSASTHQPSVESTPRRTQVPEDSPRMTTPGAIQAGRIMTDVMSPPDHMRGLSDAEFSQLEFELDTLLEELESAEPRSRKSRPGSAEIIQLIKNAFEPTSWYPTSLAEHRRWLIDWKREHEDRQVEEPVPWDADLAIFGAEIDRVGAEADRAYAEFQSVFKQQSSAEVPDALSLSGNSIGPRNALQAHVDSIRDILRTLQQTQDAESKPTGLPASVEHHLLSEAKTGGERVAVKLATVERDLRRAQPTRKIAEVVHPRTDRINIAERPHPDHRFATMQGNADRNGTVKASKFGGGHGYASYALGGADGFMIIDSSRHQEITVNKEQKTAKVGMGVKLGPLAEAIGKEGFGLPHGTCSSVGVVGHALGGGWGFSSRNWGWLMDHIIAITLVDPTGAVREVSEASTGTDVELWWGQRGAGANNFGVVTDITFALEEAPAQAVNWKTTFPTNEECATVLRTIMYVGLSQATPNSLSEKLGVQLLGYGESSGNPGACSLSGQVPGPLSGLRNYENVISDELRNRGVVMQPFNATEFPSWVETLTDLMGNLSAPANKVPYYAQSLLDDGYPSDTEKGAAAIFEAVQQTVNISSTGTSLSFDLNGPAHGNSSFAAAGHRKSLFLSQIYTWGYPSFNDAAAQDQVNTAVDNVNKAVRADDSEGTWRAYVNYVDPRLQDWAQAYYGEGLDRLKQLKKDVDPQTLFDYPQGLAHA</sequence>
<dbReference type="AlphaFoldDB" id="A0A9Q9B5L1"/>
<dbReference type="Pfam" id="PF01565">
    <property type="entry name" value="FAD_binding_4"/>
    <property type="match status" value="1"/>
</dbReference>
<evidence type="ECO:0000256" key="4">
    <source>
        <dbReference type="ARBA" id="ARBA00022827"/>
    </source>
</evidence>
<evidence type="ECO:0000313" key="9">
    <source>
        <dbReference type="Proteomes" id="UP001056384"/>
    </source>
</evidence>
<dbReference type="OrthoDB" id="407275at2759"/>
<feature type="region of interest" description="Disordered" evidence="6">
    <location>
        <begin position="1"/>
        <end position="92"/>
    </location>
</feature>
<evidence type="ECO:0000256" key="5">
    <source>
        <dbReference type="ARBA" id="ARBA00023002"/>
    </source>
</evidence>
<keyword evidence="4" id="KW-0274">FAD</keyword>
<dbReference type="GO" id="GO:0071949">
    <property type="term" value="F:FAD binding"/>
    <property type="evidence" value="ECO:0007669"/>
    <property type="project" value="InterPro"/>
</dbReference>
<dbReference type="InterPro" id="IPR016169">
    <property type="entry name" value="FAD-bd_PCMH_sub2"/>
</dbReference>
<dbReference type="SUPFAM" id="SSF56176">
    <property type="entry name" value="FAD-binding/transporter-associated domain-like"/>
    <property type="match status" value="1"/>
</dbReference>
<feature type="compositionally biased region" description="Basic residues" evidence="6">
    <location>
        <begin position="214"/>
        <end position="223"/>
    </location>
</feature>
<evidence type="ECO:0000259" key="7">
    <source>
        <dbReference type="PROSITE" id="PS51387"/>
    </source>
</evidence>
<feature type="compositionally biased region" description="Polar residues" evidence="6">
    <location>
        <begin position="41"/>
        <end position="54"/>
    </location>
</feature>
<dbReference type="Proteomes" id="UP001056384">
    <property type="component" value="Chromosome 9"/>
</dbReference>
<gene>
    <name evidence="8" type="ORF">Slin15195_G100750</name>
</gene>
<dbReference type="GO" id="GO:0016491">
    <property type="term" value="F:oxidoreductase activity"/>
    <property type="evidence" value="ECO:0007669"/>
    <property type="project" value="UniProtKB-KW"/>
</dbReference>
<accession>A0A9Q9B5L1</accession>
<dbReference type="Gene3D" id="3.40.462.20">
    <property type="match status" value="1"/>
</dbReference>
<protein>
    <submittedName>
        <fullName evidence="8">Berberine/berberine, FAD-binding domain, PCMH-type, FAD-binding, type PCMH, subdomain 2</fullName>
    </submittedName>
</protein>
<dbReference type="InterPro" id="IPR036318">
    <property type="entry name" value="FAD-bd_PCMH-like_sf"/>
</dbReference>
<feature type="compositionally biased region" description="Polar residues" evidence="6">
    <location>
        <begin position="236"/>
        <end position="251"/>
    </location>
</feature>
<feature type="domain" description="FAD-binding PCMH-type" evidence="7">
    <location>
        <begin position="489"/>
        <end position="669"/>
    </location>
</feature>
<dbReference type="Gene3D" id="3.30.465.10">
    <property type="match status" value="1"/>
</dbReference>
<comment type="similarity">
    <text evidence="2">Belongs to the oxygen-dependent FAD-linked oxidoreductase family.</text>
</comment>
<reference evidence="8" key="1">
    <citation type="submission" date="2022-06" db="EMBL/GenBank/DDBJ databases">
        <title>Complete genome sequences of two strains of the flax pathogen Septoria linicola.</title>
        <authorList>
            <person name="Lapalu N."/>
            <person name="Simon A."/>
            <person name="Demenou B."/>
            <person name="Paumier D."/>
            <person name="Guillot M.-P."/>
            <person name="Gout L."/>
            <person name="Valade R."/>
        </authorList>
    </citation>
    <scope>NUCLEOTIDE SEQUENCE</scope>
    <source>
        <strain evidence="8">SE15195</strain>
    </source>
</reference>
<evidence type="ECO:0000256" key="2">
    <source>
        <dbReference type="ARBA" id="ARBA00005466"/>
    </source>
</evidence>
<evidence type="ECO:0000256" key="1">
    <source>
        <dbReference type="ARBA" id="ARBA00001974"/>
    </source>
</evidence>
<proteinExistence type="inferred from homology"/>
<feature type="compositionally biased region" description="Polar residues" evidence="6">
    <location>
        <begin position="185"/>
        <end position="198"/>
    </location>
</feature>
<name>A0A9Q9B5L1_9PEZI</name>
<dbReference type="PANTHER" id="PTHR42973:SF39">
    <property type="entry name" value="FAD-BINDING PCMH-TYPE DOMAIN-CONTAINING PROTEIN"/>
    <property type="match status" value="1"/>
</dbReference>
<organism evidence="8 9">
    <name type="scientific">Septoria linicola</name>
    <dbReference type="NCBI Taxonomy" id="215465"/>
    <lineage>
        <taxon>Eukaryota</taxon>
        <taxon>Fungi</taxon>
        <taxon>Dikarya</taxon>
        <taxon>Ascomycota</taxon>
        <taxon>Pezizomycotina</taxon>
        <taxon>Dothideomycetes</taxon>
        <taxon>Dothideomycetidae</taxon>
        <taxon>Mycosphaerellales</taxon>
        <taxon>Mycosphaerellaceae</taxon>
        <taxon>Septoria</taxon>
    </lineage>
</organism>
<keyword evidence="3" id="KW-0285">Flavoprotein</keyword>
<comment type="cofactor">
    <cofactor evidence="1">
        <name>FAD</name>
        <dbReference type="ChEBI" id="CHEBI:57692"/>
    </cofactor>
</comment>
<dbReference type="InterPro" id="IPR012951">
    <property type="entry name" value="BBE"/>
</dbReference>
<evidence type="ECO:0000256" key="6">
    <source>
        <dbReference type="SAM" id="MobiDB-lite"/>
    </source>
</evidence>
<feature type="region of interest" description="Disordered" evidence="6">
    <location>
        <begin position="170"/>
        <end position="264"/>
    </location>
</feature>
<dbReference type="InterPro" id="IPR006094">
    <property type="entry name" value="Oxid_FAD_bind_N"/>
</dbReference>